<dbReference type="AlphaFoldDB" id="A0A328XE41"/>
<organism evidence="1 2">
    <name type="scientific">Onishia taeanensis</name>
    <dbReference type="NCBI Taxonomy" id="284577"/>
    <lineage>
        <taxon>Bacteria</taxon>
        <taxon>Pseudomonadati</taxon>
        <taxon>Pseudomonadota</taxon>
        <taxon>Gammaproteobacteria</taxon>
        <taxon>Oceanospirillales</taxon>
        <taxon>Halomonadaceae</taxon>
        <taxon>Onishia</taxon>
    </lineage>
</organism>
<name>A0A328XE41_9GAMM</name>
<protein>
    <submittedName>
        <fullName evidence="1">Uncharacterized protein DUF349</fullName>
    </submittedName>
</protein>
<dbReference type="InterPro" id="IPR007139">
    <property type="entry name" value="DUF349"/>
</dbReference>
<accession>A0A328XE41</accession>
<evidence type="ECO:0000313" key="2">
    <source>
        <dbReference type="Proteomes" id="UP000249700"/>
    </source>
</evidence>
<reference evidence="1 2" key="1">
    <citation type="submission" date="2018-06" db="EMBL/GenBank/DDBJ databases">
        <title>Comparative analysis of microorganisms from saline springs in Andes Mountain Range, Colombia.</title>
        <authorList>
            <person name="Rubin E."/>
        </authorList>
    </citation>
    <scope>NUCLEOTIDE SEQUENCE [LARGE SCALE GENOMIC DNA]</scope>
    <source>
        <strain evidence="1 2">USBA-857</strain>
    </source>
</reference>
<dbReference type="Proteomes" id="UP000249700">
    <property type="component" value="Unassembled WGS sequence"/>
</dbReference>
<comment type="caution">
    <text evidence="1">The sequence shown here is derived from an EMBL/GenBank/DDBJ whole genome shotgun (WGS) entry which is preliminary data.</text>
</comment>
<gene>
    <name evidence="1" type="ORF">BCL93_11710</name>
</gene>
<sequence>MESHRHGAAQVAPIQERNIIMSGKTLTGWLHRLLAPRWQHPDAEKRREAAERLDAARPEEHRRLETLARDQDARVRQAALSQIGDPETLLTMMDDAASPELTTRLVALLVGREPGVSLDRRLALVERLDQPRLLSDITLQGDNQQLRLTALARIDDEETLIQQACENGIATVRRAAAERIESEEGLRELSRRARRDKQIHRLAREALGRRRANATQAAAAHEKRERLLSALEAHVTHAWEPLYAGRYRHLKREWEALKDLPSAEQERRYQDASLACRKVISDHEAHQQAAESVHQQRESDDETRLGLIEALEESLAGLRQNDRLTGQDMASLRAQRRLLDQRWEELSDRHPPQRELRERHSQALADYHHLDVAWARLEQHADTLERAVTDHDRDRLLALLETIDWPDDLPSLDAIERARAQLNHPSSSQATASREEIERGLSTLDEKLKRGAFKAASRLHQQLRQQLEARPADDRLALEGTLKRQGAQLAELRDWRGFVAAPKRDQLCQAIEALADDGTLAADVLDRRHRRLIKEWKALGDAAATRELSQRFRQASERIHTRLAPWRDQQQAQRVQNLEMRQALCGQLAALLDAPDPEADPDALREIRDKAREQWRRCTPVPRQQAQAVGQRFATLSHNLQTLIDRRAQQIATAKRELITEARRLSESSQPATQRAQDAKGLQRRWRALGRAPKGEEQALWREFRNLCDEIFASREAEYDDQASRAKARLDAMQAMIDRFDAWQPSSSADEPVLEQAIAEVDALKPLPPGRRTEGMRKRWTGIVRARRERLARLAVNEEILAWQSLQALLNAHLDADRKALDGLAPSDVPAAEGLSGDMLKAHQARNAARRSPPPPDTVKDTLTRLRVHLALLAGSGLAHQDEPLRLAIQVERLNEGLGQEPTRAEELHNVLCALLATGPMPAEHWEHEAPELDALLHQMLPLPPP</sequence>
<proteinExistence type="predicted"/>
<dbReference type="Pfam" id="PF03993">
    <property type="entry name" value="DUF349"/>
    <property type="match status" value="3"/>
</dbReference>
<dbReference type="EMBL" id="QLSX01000017">
    <property type="protein sequence ID" value="RAR57041.1"/>
    <property type="molecule type" value="Genomic_DNA"/>
</dbReference>
<evidence type="ECO:0000313" key="1">
    <source>
        <dbReference type="EMBL" id="RAR57041.1"/>
    </source>
</evidence>